<evidence type="ECO:0000256" key="2">
    <source>
        <dbReference type="ARBA" id="ARBA00022801"/>
    </source>
</evidence>
<dbReference type="InterPro" id="IPR050565">
    <property type="entry name" value="LYPA1-2/EST-like"/>
</dbReference>
<gene>
    <name evidence="4" type="ORF">DRW07_15870</name>
</gene>
<dbReference type="GO" id="GO:0016787">
    <property type="term" value="F:hydrolase activity"/>
    <property type="evidence" value="ECO:0007669"/>
    <property type="project" value="UniProtKB-KW"/>
</dbReference>
<evidence type="ECO:0000313" key="5">
    <source>
        <dbReference type="Proteomes" id="UP000275281"/>
    </source>
</evidence>
<organism evidence="4 5">
    <name type="scientific">Alteromonas sediminis</name>
    <dbReference type="NCBI Taxonomy" id="2259342"/>
    <lineage>
        <taxon>Bacteria</taxon>
        <taxon>Pseudomonadati</taxon>
        <taxon>Pseudomonadota</taxon>
        <taxon>Gammaproteobacteria</taxon>
        <taxon>Alteromonadales</taxon>
        <taxon>Alteromonadaceae</taxon>
        <taxon>Alteromonas/Salinimonas group</taxon>
        <taxon>Alteromonas</taxon>
    </lineage>
</organism>
<dbReference type="Gene3D" id="3.40.50.1820">
    <property type="entry name" value="alpha/beta hydrolase"/>
    <property type="match status" value="1"/>
</dbReference>
<dbReference type="RefSeq" id="WP_124028926.1">
    <property type="nucleotide sequence ID" value="NZ_JBHRSN010000014.1"/>
</dbReference>
<dbReference type="AlphaFoldDB" id="A0A3N5Y587"/>
<evidence type="ECO:0000313" key="4">
    <source>
        <dbReference type="EMBL" id="RPJ65379.1"/>
    </source>
</evidence>
<comment type="caution">
    <text evidence="4">The sequence shown here is derived from an EMBL/GenBank/DDBJ whole genome shotgun (WGS) entry which is preliminary data.</text>
</comment>
<proteinExistence type="inferred from homology"/>
<dbReference type="OrthoDB" id="9801763at2"/>
<dbReference type="SUPFAM" id="SSF53474">
    <property type="entry name" value="alpha/beta-Hydrolases"/>
    <property type="match status" value="1"/>
</dbReference>
<dbReference type="PANTHER" id="PTHR10655">
    <property type="entry name" value="LYSOPHOSPHOLIPASE-RELATED"/>
    <property type="match status" value="1"/>
</dbReference>
<dbReference type="Proteomes" id="UP000275281">
    <property type="component" value="Unassembled WGS sequence"/>
</dbReference>
<reference evidence="4 5" key="1">
    <citation type="submission" date="2018-11" db="EMBL/GenBank/DDBJ databases">
        <authorList>
            <person name="Ye M.-Q."/>
            <person name="Du Z.-J."/>
        </authorList>
    </citation>
    <scope>NUCLEOTIDE SEQUENCE [LARGE SCALE GENOMIC DNA]</scope>
    <source>
        <strain evidence="4 5">U0105</strain>
    </source>
</reference>
<dbReference type="PANTHER" id="PTHR10655:SF17">
    <property type="entry name" value="LYSOPHOSPHOLIPASE-LIKE PROTEIN 1"/>
    <property type="match status" value="1"/>
</dbReference>
<comment type="similarity">
    <text evidence="1">Belongs to the AB hydrolase superfamily. AB hydrolase 2 family.</text>
</comment>
<keyword evidence="5" id="KW-1185">Reference proteome</keyword>
<name>A0A3N5Y587_9ALTE</name>
<dbReference type="InterPro" id="IPR003140">
    <property type="entry name" value="PLipase/COase/thioEstase"/>
</dbReference>
<keyword evidence="2" id="KW-0378">Hydrolase</keyword>
<evidence type="ECO:0000256" key="1">
    <source>
        <dbReference type="ARBA" id="ARBA00006499"/>
    </source>
</evidence>
<feature type="domain" description="Phospholipase/carboxylesterase/thioesterase" evidence="3">
    <location>
        <begin position="11"/>
        <end position="218"/>
    </location>
</feature>
<dbReference type="EMBL" id="RPOK01000005">
    <property type="protein sequence ID" value="RPJ65379.1"/>
    <property type="molecule type" value="Genomic_DNA"/>
</dbReference>
<accession>A0A3N5Y587</accession>
<evidence type="ECO:0000259" key="3">
    <source>
        <dbReference type="Pfam" id="PF02230"/>
    </source>
</evidence>
<sequence length="229" mass="25300">MTANPLEFVEINPEQSPVATVIWLHGLGDSGHGFAPIVPELKLPESLPIRFVFPHAPERSVTINAGMRMRAWYDIVTMDFNHRADRAGVEESAGAVYQLLSAEIAKGIPPEKIILAGFSQGGVIALHMAARIKEKLAGIMALSTYMCEPDSLREEATDTNKSTPILMAHGQHDDVVPVFLGNAACKTLQENGFNVDWHVYPMQHNVCFEELQQIRQFIIDVLTPQESAE</sequence>
<dbReference type="InterPro" id="IPR029058">
    <property type="entry name" value="AB_hydrolase_fold"/>
</dbReference>
<protein>
    <submittedName>
        <fullName evidence="4">Carboxylesterase</fullName>
    </submittedName>
</protein>
<dbReference type="Pfam" id="PF02230">
    <property type="entry name" value="Abhydrolase_2"/>
    <property type="match status" value="1"/>
</dbReference>